<dbReference type="EMBL" id="ONZQ02000004">
    <property type="protein sequence ID" value="SPO01203.1"/>
    <property type="molecule type" value="Genomic_DNA"/>
</dbReference>
<dbReference type="Gene3D" id="3.50.50.100">
    <property type="match status" value="1"/>
</dbReference>
<feature type="domain" description="FAD/NAD(P)-binding" evidence="1">
    <location>
        <begin position="7"/>
        <end position="297"/>
    </location>
</feature>
<dbReference type="InterPro" id="IPR036188">
    <property type="entry name" value="FAD/NAD-bd_sf"/>
</dbReference>
<dbReference type="PANTHER" id="PTHR43735:SF11">
    <property type="entry name" value="HYPOTHETICAL OXIDOREDUCTASE (EUROFUNG)"/>
    <property type="match status" value="1"/>
</dbReference>
<dbReference type="GO" id="GO:0005737">
    <property type="term" value="C:cytoplasm"/>
    <property type="evidence" value="ECO:0007669"/>
    <property type="project" value="TreeGrafter"/>
</dbReference>
<dbReference type="PRINTS" id="PR00368">
    <property type="entry name" value="FADPNR"/>
</dbReference>
<keyword evidence="3" id="KW-1185">Reference proteome</keyword>
<dbReference type="Pfam" id="PF07992">
    <property type="entry name" value="Pyr_redox_2"/>
    <property type="match status" value="1"/>
</dbReference>
<dbReference type="PANTHER" id="PTHR43735">
    <property type="entry name" value="APOPTOSIS-INDUCING FACTOR 1"/>
    <property type="match status" value="1"/>
</dbReference>
<comment type="caution">
    <text evidence="2">The sequence shown here is derived from an EMBL/GenBank/DDBJ whole genome shotgun (WGS) entry which is preliminary data.</text>
</comment>
<gene>
    <name evidence="2" type="ORF">DNG_03950</name>
</gene>
<dbReference type="GO" id="GO:0004174">
    <property type="term" value="F:electron-transferring-flavoprotein dehydrogenase activity"/>
    <property type="evidence" value="ECO:0007669"/>
    <property type="project" value="TreeGrafter"/>
</dbReference>
<dbReference type="SUPFAM" id="SSF51905">
    <property type="entry name" value="FAD/NAD(P)-binding domain"/>
    <property type="match status" value="1"/>
</dbReference>
<dbReference type="Proteomes" id="UP001187682">
    <property type="component" value="Unassembled WGS sequence"/>
</dbReference>
<evidence type="ECO:0000259" key="1">
    <source>
        <dbReference type="Pfam" id="PF07992"/>
    </source>
</evidence>
<sequence>MMGNLKNILVIGGSYTGLALAKQLSTSLPASFRVILIEPHSHFNHLFALPRFAVASGDEHKAFIPYTSVFANATEPDKHLVVRARVQSLRPDHVTLDRDWAGSNRIGFDYAVVATGTRLPAPGTIPSDEKPVGVEYLRSYQNRVKEARRIVIVGGGAIGVQMATDIKEIYPDKEVTLVHSREKLMPSFHPKMDEILRSRLGELGVEVVTGSRAVMPKEDVGAGNKPETVELSLQNGRRIPADLVIPATGQIPNNQFVELSQLSEKGFIKVRPTLQFQGEEYSRVFAAGDIADSGAQKAAKPGIAQAGVVTKNILSLISGQDPQGHAEIISNRIHVTMGLKMNMVFRNPETKDGETEPTVIPRDE</sequence>
<protein>
    <submittedName>
        <fullName evidence="2">Related to Amid-like NADH oxidoreductase</fullName>
    </submittedName>
</protein>
<evidence type="ECO:0000313" key="2">
    <source>
        <dbReference type="EMBL" id="SPO01203.1"/>
    </source>
</evidence>
<name>A0AAE8MW45_9PEZI</name>
<dbReference type="GO" id="GO:0050660">
    <property type="term" value="F:flavin adenine dinucleotide binding"/>
    <property type="evidence" value="ECO:0007669"/>
    <property type="project" value="TreeGrafter"/>
</dbReference>
<accession>A0AAE8MW45</accession>
<evidence type="ECO:0000313" key="3">
    <source>
        <dbReference type="Proteomes" id="UP001187682"/>
    </source>
</evidence>
<proteinExistence type="predicted"/>
<dbReference type="AlphaFoldDB" id="A0AAE8MW45"/>
<reference evidence="2" key="1">
    <citation type="submission" date="2018-03" db="EMBL/GenBank/DDBJ databases">
        <authorList>
            <person name="Guldener U."/>
        </authorList>
    </citation>
    <scope>NUCLEOTIDE SEQUENCE</scope>
</reference>
<dbReference type="InterPro" id="IPR023753">
    <property type="entry name" value="FAD/NAD-binding_dom"/>
</dbReference>
<organism evidence="2 3">
    <name type="scientific">Cephalotrichum gorgonifer</name>
    <dbReference type="NCBI Taxonomy" id="2041049"/>
    <lineage>
        <taxon>Eukaryota</taxon>
        <taxon>Fungi</taxon>
        <taxon>Dikarya</taxon>
        <taxon>Ascomycota</taxon>
        <taxon>Pezizomycotina</taxon>
        <taxon>Sordariomycetes</taxon>
        <taxon>Hypocreomycetidae</taxon>
        <taxon>Microascales</taxon>
        <taxon>Microascaceae</taxon>
        <taxon>Cephalotrichum</taxon>
    </lineage>
</organism>
<dbReference type="PRINTS" id="PR00411">
    <property type="entry name" value="PNDRDTASEI"/>
</dbReference>